<reference evidence="1 2" key="1">
    <citation type="submission" date="2016-11" db="EMBL/GenBank/DDBJ databases">
        <authorList>
            <person name="Jaros S."/>
            <person name="Januszkiewicz K."/>
            <person name="Wedrychowicz H."/>
        </authorList>
    </citation>
    <scope>NUCLEOTIDE SEQUENCE [LARGE SCALE GENOMIC DNA]</scope>
    <source>
        <strain evidence="1">NCIMB 2154T</strain>
    </source>
</reference>
<keyword evidence="1" id="KW-0449">Lipoprotein</keyword>
<dbReference type="Proteomes" id="UP000231564">
    <property type="component" value="Chromosome MARIT"/>
</dbReference>
<dbReference type="PROSITE" id="PS51257">
    <property type="entry name" value="PROKAR_LIPOPROTEIN"/>
    <property type="match status" value="1"/>
</dbReference>
<keyword evidence="2" id="KW-1185">Reference proteome</keyword>
<gene>
    <name evidence="1" type="ORF">MARIT_1056</name>
</gene>
<accession>A0A2H1E822</accession>
<protein>
    <submittedName>
        <fullName evidence="1">Probable lipoprotein</fullName>
    </submittedName>
</protein>
<dbReference type="AlphaFoldDB" id="A0A2H1E822"/>
<name>A0A2H1E822_9FLAO</name>
<dbReference type="EMBL" id="LT634361">
    <property type="protein sequence ID" value="SFZ81335.1"/>
    <property type="molecule type" value="Genomic_DNA"/>
</dbReference>
<organism evidence="1 2">
    <name type="scientific">Tenacibaculum maritimum NCIMB 2154</name>
    <dbReference type="NCBI Taxonomy" id="1349785"/>
    <lineage>
        <taxon>Bacteria</taxon>
        <taxon>Pseudomonadati</taxon>
        <taxon>Bacteroidota</taxon>
        <taxon>Flavobacteriia</taxon>
        <taxon>Flavobacteriales</taxon>
        <taxon>Flavobacteriaceae</taxon>
        <taxon>Tenacibaculum</taxon>
    </lineage>
</organism>
<evidence type="ECO:0000313" key="1">
    <source>
        <dbReference type="EMBL" id="SFZ81335.1"/>
    </source>
</evidence>
<evidence type="ECO:0000313" key="2">
    <source>
        <dbReference type="Proteomes" id="UP000231564"/>
    </source>
</evidence>
<proteinExistence type="predicted"/>
<dbReference type="KEGG" id="tmar:MARIT_1056"/>
<dbReference type="OrthoDB" id="1319634at2"/>
<sequence>MNQMTKILLLIAVIGIASCSPKITSSFTNRQPKISIDEKVALLDIKHELPKNLIKVGEVRFQDSGFSTDCSFNSLMNKARVEARENGANIVKVVDKKKPNLWSSCYRLKIELYKYDGDTSSLPQYKLQLD</sequence>